<evidence type="ECO:0000313" key="2">
    <source>
        <dbReference type="EMBL" id="KAB8069881.1"/>
    </source>
</evidence>
<protein>
    <submittedName>
        <fullName evidence="2">Acyl-CoA N-acyltransferase</fullName>
    </submittedName>
</protein>
<sequence>MNDMTKIIETHYATESESAALGHINIASFQHQPFWPNVMPGIDLASCLPLKQARCLEKLVSPNIHVFSAVDTGVDRVVGYARWTVPWAESKVELSDEGKALLANAGNLKPEGMREEIYEAFFKVLKEKRNVYLKDDDMILDMLATLPEYQGQGVGTKLLEWGIQQAEGRNARIYLEATMDGYPLYCKYGWQRLEDLNLDFAQYGGTGKAQFVLMMREPQNSAASQHRA</sequence>
<dbReference type="CDD" id="cd04301">
    <property type="entry name" value="NAT_SF"/>
    <property type="match status" value="1"/>
</dbReference>
<dbReference type="Gene3D" id="3.40.630.30">
    <property type="match status" value="1"/>
</dbReference>
<gene>
    <name evidence="2" type="ORF">BDV29DRAFT_43477</name>
</gene>
<dbReference type="PANTHER" id="PTHR42791">
    <property type="entry name" value="GNAT FAMILY ACETYLTRANSFERASE"/>
    <property type="match status" value="1"/>
</dbReference>
<proteinExistence type="predicted"/>
<keyword evidence="2" id="KW-0012">Acyltransferase</keyword>
<dbReference type="AlphaFoldDB" id="A0A5N5WMW2"/>
<feature type="domain" description="N-acetyltransferase" evidence="1">
    <location>
        <begin position="131"/>
        <end position="219"/>
    </location>
</feature>
<keyword evidence="3" id="KW-1185">Reference proteome</keyword>
<evidence type="ECO:0000313" key="3">
    <source>
        <dbReference type="Proteomes" id="UP000326565"/>
    </source>
</evidence>
<dbReference type="PROSITE" id="PS51186">
    <property type="entry name" value="GNAT"/>
    <property type="match status" value="1"/>
</dbReference>
<dbReference type="GO" id="GO:0016747">
    <property type="term" value="F:acyltransferase activity, transferring groups other than amino-acyl groups"/>
    <property type="evidence" value="ECO:0007669"/>
    <property type="project" value="InterPro"/>
</dbReference>
<dbReference type="Pfam" id="PF00583">
    <property type="entry name" value="Acetyltransf_1"/>
    <property type="match status" value="1"/>
</dbReference>
<evidence type="ECO:0000259" key="1">
    <source>
        <dbReference type="PROSITE" id="PS51186"/>
    </source>
</evidence>
<dbReference type="OrthoDB" id="410198at2759"/>
<dbReference type="InterPro" id="IPR000182">
    <property type="entry name" value="GNAT_dom"/>
</dbReference>
<dbReference type="SUPFAM" id="SSF55729">
    <property type="entry name" value="Acyl-CoA N-acyltransferases (Nat)"/>
    <property type="match status" value="1"/>
</dbReference>
<accession>A0A5N5WMW2</accession>
<reference evidence="2 3" key="1">
    <citation type="submission" date="2019-04" db="EMBL/GenBank/DDBJ databases">
        <title>Friends and foes A comparative genomics study of 23 Aspergillus species from section Flavi.</title>
        <authorList>
            <consortium name="DOE Joint Genome Institute"/>
            <person name="Kjaerbolling I."/>
            <person name="Vesth T."/>
            <person name="Frisvad J.C."/>
            <person name="Nybo J.L."/>
            <person name="Theobald S."/>
            <person name="Kildgaard S."/>
            <person name="Isbrandt T."/>
            <person name="Kuo A."/>
            <person name="Sato A."/>
            <person name="Lyhne E.K."/>
            <person name="Kogle M.E."/>
            <person name="Wiebenga A."/>
            <person name="Kun R.S."/>
            <person name="Lubbers R.J."/>
            <person name="Makela M.R."/>
            <person name="Barry K."/>
            <person name="Chovatia M."/>
            <person name="Clum A."/>
            <person name="Daum C."/>
            <person name="Haridas S."/>
            <person name="He G."/>
            <person name="LaButti K."/>
            <person name="Lipzen A."/>
            <person name="Mondo S."/>
            <person name="Riley R."/>
            <person name="Salamov A."/>
            <person name="Simmons B.A."/>
            <person name="Magnuson J.K."/>
            <person name="Henrissat B."/>
            <person name="Mortensen U.H."/>
            <person name="Larsen T.O."/>
            <person name="Devries R.P."/>
            <person name="Grigoriev I.V."/>
            <person name="Machida M."/>
            <person name="Baker S.E."/>
            <person name="Andersen M.R."/>
        </authorList>
    </citation>
    <scope>NUCLEOTIDE SEQUENCE [LARGE SCALE GENOMIC DNA]</scope>
    <source>
        <strain evidence="2 3">CBS 151.66</strain>
    </source>
</reference>
<dbReference type="InterPro" id="IPR052523">
    <property type="entry name" value="Trichothecene_AcTrans"/>
</dbReference>
<dbReference type="EMBL" id="ML732323">
    <property type="protein sequence ID" value="KAB8069881.1"/>
    <property type="molecule type" value="Genomic_DNA"/>
</dbReference>
<organism evidence="2 3">
    <name type="scientific">Aspergillus leporis</name>
    <dbReference type="NCBI Taxonomy" id="41062"/>
    <lineage>
        <taxon>Eukaryota</taxon>
        <taxon>Fungi</taxon>
        <taxon>Dikarya</taxon>
        <taxon>Ascomycota</taxon>
        <taxon>Pezizomycotina</taxon>
        <taxon>Eurotiomycetes</taxon>
        <taxon>Eurotiomycetidae</taxon>
        <taxon>Eurotiales</taxon>
        <taxon>Aspergillaceae</taxon>
        <taxon>Aspergillus</taxon>
        <taxon>Aspergillus subgen. Circumdati</taxon>
    </lineage>
</organism>
<dbReference type="InterPro" id="IPR016181">
    <property type="entry name" value="Acyl_CoA_acyltransferase"/>
</dbReference>
<name>A0A5N5WMW2_9EURO</name>
<keyword evidence="2" id="KW-0808">Transferase</keyword>
<dbReference type="PANTHER" id="PTHR42791:SF2">
    <property type="entry name" value="N-ACETYLTRANSFERASE DOMAIN-CONTAINING PROTEIN"/>
    <property type="match status" value="1"/>
</dbReference>
<dbReference type="Proteomes" id="UP000326565">
    <property type="component" value="Unassembled WGS sequence"/>
</dbReference>